<keyword evidence="2" id="KW-0378">Hydrolase</keyword>
<dbReference type="PANTHER" id="PTHR42886:SF53">
    <property type="entry name" value="ALPHA_BETA-HYDROLASES SUPERFAMILY PROTEIN"/>
    <property type="match status" value="1"/>
</dbReference>
<proteinExistence type="predicted"/>
<dbReference type="GO" id="GO:0016787">
    <property type="term" value="F:hydrolase activity"/>
    <property type="evidence" value="ECO:0007669"/>
    <property type="project" value="UniProtKB-KW"/>
</dbReference>
<protein>
    <submittedName>
        <fullName evidence="2">Alpha/beta fold hydrolase</fullName>
    </submittedName>
</protein>
<gene>
    <name evidence="2" type="ORF">Q4Q40_15655</name>
</gene>
<name>A0ABT8WR63_9FLAO</name>
<dbReference type="EMBL" id="JAUOEL010000005">
    <property type="protein sequence ID" value="MDO5975629.1"/>
    <property type="molecule type" value="Genomic_DNA"/>
</dbReference>
<feature type="domain" description="AB hydrolase-1" evidence="1">
    <location>
        <begin position="31"/>
        <end position="169"/>
    </location>
</feature>
<dbReference type="SUPFAM" id="SSF53474">
    <property type="entry name" value="alpha/beta-Hydrolases"/>
    <property type="match status" value="1"/>
</dbReference>
<evidence type="ECO:0000259" key="1">
    <source>
        <dbReference type="Pfam" id="PF00561"/>
    </source>
</evidence>
<accession>A0ABT8WR63</accession>
<reference evidence="2" key="1">
    <citation type="submission" date="2023-07" db="EMBL/GenBank/DDBJ databases">
        <title>Two novel species in the genus Flavivirga.</title>
        <authorList>
            <person name="Kwon K."/>
        </authorList>
    </citation>
    <scope>NUCLEOTIDE SEQUENCE</scope>
    <source>
        <strain evidence="2">KACC 14158</strain>
    </source>
</reference>
<dbReference type="Proteomes" id="UP001176806">
    <property type="component" value="Unassembled WGS sequence"/>
</dbReference>
<sequence>MIIKKDTVIDGKHGKSILIDATYTSNNTNKPIIIFCHGYKGFKDWGAWHLMANTFAEAGFCFIKFNFSHNGGTMEQPIDFPDLEAFGNNNYTKELDDLESVIDWVFNNDVIKDIGNTNNISLIGHSRGGGIVTIKAEEDTRIRSIISLAGVCDFGKRTATTGDLESWKKDGVKYVLNGRTKQQMPHFYQFYEDFVKNEARLTIKRAVSNLNVPHLIIHGNADTSVFMDEAEKLHNWNPNSKLEIIEGANHVFGASHPWDKKELTKHLKEAINAILLFLDKL</sequence>
<evidence type="ECO:0000313" key="3">
    <source>
        <dbReference type="Proteomes" id="UP001176806"/>
    </source>
</evidence>
<dbReference type="InterPro" id="IPR000073">
    <property type="entry name" value="AB_hydrolase_1"/>
</dbReference>
<keyword evidence="3" id="KW-1185">Reference proteome</keyword>
<dbReference type="PANTHER" id="PTHR42886">
    <property type="entry name" value="RE40534P-RELATED"/>
    <property type="match status" value="1"/>
</dbReference>
<dbReference type="Pfam" id="PF00561">
    <property type="entry name" value="Abhydrolase_1"/>
    <property type="match status" value="1"/>
</dbReference>
<organism evidence="2 3">
    <name type="scientific">Flavivirga jejuensis</name>
    <dbReference type="NCBI Taxonomy" id="870487"/>
    <lineage>
        <taxon>Bacteria</taxon>
        <taxon>Pseudomonadati</taxon>
        <taxon>Bacteroidota</taxon>
        <taxon>Flavobacteriia</taxon>
        <taxon>Flavobacteriales</taxon>
        <taxon>Flavobacteriaceae</taxon>
        <taxon>Flavivirga</taxon>
    </lineage>
</organism>
<comment type="caution">
    <text evidence="2">The sequence shown here is derived from an EMBL/GenBank/DDBJ whole genome shotgun (WGS) entry which is preliminary data.</text>
</comment>
<dbReference type="InterPro" id="IPR029058">
    <property type="entry name" value="AB_hydrolase_fold"/>
</dbReference>
<dbReference type="Gene3D" id="3.40.50.1820">
    <property type="entry name" value="alpha/beta hydrolase"/>
    <property type="match status" value="1"/>
</dbReference>
<dbReference type="RefSeq" id="WP_303302841.1">
    <property type="nucleotide sequence ID" value="NZ_BAABDA010000050.1"/>
</dbReference>
<evidence type="ECO:0000313" key="2">
    <source>
        <dbReference type="EMBL" id="MDO5975629.1"/>
    </source>
</evidence>